<dbReference type="Pfam" id="PF25553">
    <property type="entry name" value="BTB-POZ_ANK-like"/>
    <property type="match status" value="1"/>
</dbReference>
<protein>
    <recommendedName>
        <fullName evidence="5">BTB domain-containing protein</fullName>
    </recommendedName>
</protein>
<comment type="pathway">
    <text evidence="2">Protein modification; protein ubiquitination.</text>
</comment>
<dbReference type="InterPro" id="IPR000210">
    <property type="entry name" value="BTB/POZ_dom"/>
</dbReference>
<evidence type="ECO:0000256" key="2">
    <source>
        <dbReference type="ARBA" id="ARBA00004906"/>
    </source>
</evidence>
<dbReference type="PANTHER" id="PTHR31060:SF32">
    <property type="entry name" value="BTB_POZ DOMAIN PLANT PROTEIN"/>
    <property type="match status" value="1"/>
</dbReference>
<comment type="function">
    <text evidence="1">May act as a substrate-specific adapter of an E3 ubiquitin-protein ligase complex (CUL3-RBX1-BTB) which mediates the ubiquitination and subsequent proteasomal degradation of target proteins.</text>
</comment>
<dbReference type="InterPro" id="IPR058039">
    <property type="entry name" value="At3g05675-like_ankyrin"/>
</dbReference>
<proteinExistence type="predicted"/>
<keyword evidence="7" id="KW-1185">Reference proteome</keyword>
<keyword evidence="3" id="KW-0833">Ubl conjugation pathway</keyword>
<evidence type="ECO:0000313" key="7">
    <source>
        <dbReference type="Proteomes" id="UP000682877"/>
    </source>
</evidence>
<dbReference type="EMBL" id="LR999458">
    <property type="protein sequence ID" value="CAE6250662.1"/>
    <property type="molecule type" value="Genomic_DNA"/>
</dbReference>
<dbReference type="SUPFAM" id="SSF101447">
    <property type="entry name" value="Formin homology 2 domain (FH2 domain)"/>
    <property type="match status" value="1"/>
</dbReference>
<evidence type="ECO:0000256" key="1">
    <source>
        <dbReference type="ARBA" id="ARBA00002668"/>
    </source>
</evidence>
<dbReference type="PANTHER" id="PTHR31060">
    <property type="entry name" value="OSJNBA0011J08.25 PROTEIN-RELATED"/>
    <property type="match status" value="1"/>
</dbReference>
<accession>A0A8S2BAD9</accession>
<feature type="region of interest" description="Disordered" evidence="4">
    <location>
        <begin position="403"/>
        <end position="437"/>
    </location>
</feature>
<organism evidence="6 7">
    <name type="scientific">Arabidopsis arenosa</name>
    <name type="common">Sand rock-cress</name>
    <name type="synonym">Cardaminopsis arenosa</name>
    <dbReference type="NCBI Taxonomy" id="38785"/>
    <lineage>
        <taxon>Eukaryota</taxon>
        <taxon>Viridiplantae</taxon>
        <taxon>Streptophyta</taxon>
        <taxon>Embryophyta</taxon>
        <taxon>Tracheophyta</taxon>
        <taxon>Spermatophyta</taxon>
        <taxon>Magnoliopsida</taxon>
        <taxon>eudicotyledons</taxon>
        <taxon>Gunneridae</taxon>
        <taxon>Pentapetalae</taxon>
        <taxon>rosids</taxon>
        <taxon>malvids</taxon>
        <taxon>Brassicales</taxon>
        <taxon>Brassicaceae</taxon>
        <taxon>Camelineae</taxon>
        <taxon>Arabidopsis</taxon>
    </lineage>
</organism>
<gene>
    <name evidence="6" type="ORF">AARE701A_LOCUS21977</name>
</gene>
<dbReference type="InterPro" id="IPR038920">
    <property type="entry name" value="At3g05675-like"/>
</dbReference>
<evidence type="ECO:0000259" key="5">
    <source>
        <dbReference type="PROSITE" id="PS50097"/>
    </source>
</evidence>
<evidence type="ECO:0000256" key="3">
    <source>
        <dbReference type="ARBA" id="ARBA00022786"/>
    </source>
</evidence>
<reference evidence="6" key="1">
    <citation type="submission" date="2021-01" db="EMBL/GenBank/DDBJ databases">
        <authorList>
            <person name="Bezrukov I."/>
        </authorList>
    </citation>
    <scope>NUCLEOTIDE SEQUENCE</scope>
</reference>
<dbReference type="PROSITE" id="PS50097">
    <property type="entry name" value="BTB"/>
    <property type="match status" value="1"/>
</dbReference>
<feature type="domain" description="BTB" evidence="5">
    <location>
        <begin position="476"/>
        <end position="549"/>
    </location>
</feature>
<dbReference type="AlphaFoldDB" id="A0A8S2BAD9"/>
<dbReference type="Pfam" id="PF03478">
    <property type="entry name" value="Beta-prop_KIB1-4"/>
    <property type="match status" value="1"/>
</dbReference>
<evidence type="ECO:0000313" key="6">
    <source>
        <dbReference type="EMBL" id="CAE6250662.1"/>
    </source>
</evidence>
<name>A0A8S2BAD9_ARAAE</name>
<feature type="compositionally biased region" description="Polar residues" evidence="4">
    <location>
        <begin position="403"/>
        <end position="413"/>
    </location>
</feature>
<feature type="compositionally biased region" description="Pro residues" evidence="4">
    <location>
        <begin position="414"/>
        <end position="426"/>
    </location>
</feature>
<dbReference type="Proteomes" id="UP000682877">
    <property type="component" value="Chromosome 8"/>
</dbReference>
<sequence>MDSSSLLPSQWSDLPLDMLELISDHLNDDDSSDTIDLLCLRSVCATWRLFLPLSNNNNKNPLSKFPKYLPFWSSSSPSSSSGFFILKQSTVYELEAPLNPTSWLVKLQETSPGEMRVLDLFSNDRICFLPENFPENIDLREFHVRLVRRNYRMEYAKNGGEMSRFWSLNSDKVVILSSGEDSAIMAIHSGGKLGFLKSGNDERWKILDNSWNVIYEDIMLYRENCCIVVDDKGKTVIYDVDFKVSDLTEGLVGGGGHKKHLVEYSGGEVLLVDKYVKHVWCKSEVSKSAVEFRVYKLKREEKRWEEVRELGDVALFIGDDCSFSVQIPTGDLAGGFIFYRDYRNGGGSRGVCSDGDGVFNVEFEMQSDFFENFTSSSMASREVSTMIKQGFIADPSLSFSPSRITSPVKLSSASPPPPPPPPPPPNVSTHSNPTLFDMMSDEHNRELPRRKSHARVAQILTEFKNGVVYGHSLGPGDVKLTVVGKDGYRVTMDVHRKVLSEKSRFFMEKMNSRREKGVSHMVEISECDDLEIYVETVVLMYSDDLKKKLIGENIIKILALLKVSAAISFDEGVMSCLEHLEAVPWSEDEEEIVVSCLEELHLPDDSVTLILQRVSSQPSTSSTRTRTDDIFLKLLTGVLQAKDDKARREMKVLIFKLVREEADYDVSKDTLYGLCHRCLTSLVLCLSEVTTQMNDPGIDRGALMGEIAREADNMLWMVDILIEKKLCGEFVKLWADQKELANLHSKIPTMYRHEISKITAQICVGIGKGRILVNRETRFAVLNTWLEALYDDFGWMRRLSSRSLDRKLVEDGLSQTILTLSLRQQQVILMKWFDRFLTKGDDCPNVQRAFEVWWRRAFIRQVLTEPDAPQLQITLYD</sequence>
<evidence type="ECO:0000256" key="4">
    <source>
        <dbReference type="SAM" id="MobiDB-lite"/>
    </source>
</evidence>
<dbReference type="InterPro" id="IPR005174">
    <property type="entry name" value="KIB1-4_b-propeller"/>
</dbReference>